<protein>
    <recommendedName>
        <fullName evidence="3">MBL fold metallo-hydrolase</fullName>
    </recommendedName>
</protein>
<organism evidence="1 2">
    <name type="scientific">Streptomyces tropicalis</name>
    <dbReference type="NCBI Taxonomy" id="3034234"/>
    <lineage>
        <taxon>Bacteria</taxon>
        <taxon>Bacillati</taxon>
        <taxon>Actinomycetota</taxon>
        <taxon>Actinomycetes</taxon>
        <taxon>Kitasatosporales</taxon>
        <taxon>Streptomycetaceae</taxon>
        <taxon>Streptomyces</taxon>
    </lineage>
</organism>
<sequence>MTTGDFTPNHRTDDLVIRWSDGETTLYADTGTSTLGTEHNLVPHA</sequence>
<reference evidence="1 2" key="1">
    <citation type="submission" date="2023-03" db="EMBL/GenBank/DDBJ databases">
        <title>Draft genome sequence of Streptomyces sp. K1PA1 isolated from peat swamp forest in Thailand.</title>
        <authorList>
            <person name="Klaysubun C."/>
            <person name="Duangmal K."/>
        </authorList>
    </citation>
    <scope>NUCLEOTIDE SEQUENCE [LARGE SCALE GENOMIC DNA]</scope>
    <source>
        <strain evidence="1 2">K1PA1</strain>
    </source>
</reference>
<dbReference type="EMBL" id="JARJBB010000023">
    <property type="protein sequence ID" value="MDF3302485.1"/>
    <property type="molecule type" value="Genomic_DNA"/>
</dbReference>
<gene>
    <name evidence="1" type="ORF">P3H78_28450</name>
</gene>
<dbReference type="RefSeq" id="WP_276112048.1">
    <property type="nucleotide sequence ID" value="NZ_JARJBB010000023.1"/>
</dbReference>
<proteinExistence type="predicted"/>
<accession>A0ABT6ACV6</accession>
<evidence type="ECO:0008006" key="3">
    <source>
        <dbReference type="Google" id="ProtNLM"/>
    </source>
</evidence>
<evidence type="ECO:0000313" key="1">
    <source>
        <dbReference type="EMBL" id="MDF3302485.1"/>
    </source>
</evidence>
<keyword evidence="2" id="KW-1185">Reference proteome</keyword>
<evidence type="ECO:0000313" key="2">
    <source>
        <dbReference type="Proteomes" id="UP001221150"/>
    </source>
</evidence>
<name>A0ABT6ACV6_9ACTN</name>
<dbReference type="Proteomes" id="UP001221150">
    <property type="component" value="Unassembled WGS sequence"/>
</dbReference>
<comment type="caution">
    <text evidence="1">The sequence shown here is derived from an EMBL/GenBank/DDBJ whole genome shotgun (WGS) entry which is preliminary data.</text>
</comment>